<dbReference type="Proteomes" id="UP000272942">
    <property type="component" value="Unassembled WGS sequence"/>
</dbReference>
<protein>
    <submittedName>
        <fullName evidence="4">Secreted protein</fullName>
    </submittedName>
</protein>
<dbReference type="WBParaSite" id="ECPE_0001761401-mRNA-1">
    <property type="protein sequence ID" value="ECPE_0001761401-mRNA-1"/>
    <property type="gene ID" value="ECPE_0001761401"/>
</dbReference>
<feature type="transmembrane region" description="Helical" evidence="1">
    <location>
        <begin position="43"/>
        <end position="66"/>
    </location>
</feature>
<reference evidence="2 3" key="2">
    <citation type="submission" date="2018-11" db="EMBL/GenBank/DDBJ databases">
        <authorList>
            <consortium name="Pathogen Informatics"/>
        </authorList>
    </citation>
    <scope>NUCLEOTIDE SEQUENCE [LARGE SCALE GENOMIC DNA]</scope>
    <source>
        <strain evidence="2 3">Egypt</strain>
    </source>
</reference>
<accession>A0A183BED4</accession>
<evidence type="ECO:0000313" key="4">
    <source>
        <dbReference type="WBParaSite" id="ECPE_0001761401-mRNA-1"/>
    </source>
</evidence>
<evidence type="ECO:0000313" key="3">
    <source>
        <dbReference type="Proteomes" id="UP000272942"/>
    </source>
</evidence>
<gene>
    <name evidence="2" type="ORF">ECPE_LOCUS17570</name>
</gene>
<keyword evidence="3" id="KW-1185">Reference proteome</keyword>
<keyword evidence="1" id="KW-0472">Membrane</keyword>
<evidence type="ECO:0000256" key="1">
    <source>
        <dbReference type="SAM" id="Phobius"/>
    </source>
</evidence>
<proteinExistence type="predicted"/>
<dbReference type="AlphaFoldDB" id="A0A183BED4"/>
<sequence>MQPPQGRISFRALFLFFFTHTHTQAIVIRIHVKDEYHASLLDIRRAIVVTALVTALLCHIGLRLLLNYLHKGRDIRHRTRHMAEAGLPSSSYFSIRMT</sequence>
<organism evidence="4">
    <name type="scientific">Echinostoma caproni</name>
    <dbReference type="NCBI Taxonomy" id="27848"/>
    <lineage>
        <taxon>Eukaryota</taxon>
        <taxon>Metazoa</taxon>
        <taxon>Spiralia</taxon>
        <taxon>Lophotrochozoa</taxon>
        <taxon>Platyhelminthes</taxon>
        <taxon>Trematoda</taxon>
        <taxon>Digenea</taxon>
        <taxon>Plagiorchiida</taxon>
        <taxon>Echinostomata</taxon>
        <taxon>Echinostomatoidea</taxon>
        <taxon>Echinostomatidae</taxon>
        <taxon>Echinostoma</taxon>
    </lineage>
</organism>
<name>A0A183BED4_9TREM</name>
<keyword evidence="1" id="KW-1133">Transmembrane helix</keyword>
<evidence type="ECO:0000313" key="2">
    <source>
        <dbReference type="EMBL" id="VDP94871.1"/>
    </source>
</evidence>
<reference evidence="4" key="1">
    <citation type="submission" date="2016-06" db="UniProtKB">
        <authorList>
            <consortium name="WormBaseParasite"/>
        </authorList>
    </citation>
    <scope>IDENTIFICATION</scope>
</reference>
<dbReference type="EMBL" id="UZAN01070055">
    <property type="protein sequence ID" value="VDP94871.1"/>
    <property type="molecule type" value="Genomic_DNA"/>
</dbReference>
<keyword evidence="1" id="KW-0812">Transmembrane</keyword>
<feature type="transmembrane region" description="Helical" evidence="1">
    <location>
        <begin position="12"/>
        <end position="31"/>
    </location>
</feature>